<comment type="caution">
    <text evidence="2">The sequence shown here is derived from an EMBL/GenBank/DDBJ whole genome shotgun (WGS) entry which is preliminary data.</text>
</comment>
<proteinExistence type="predicted"/>
<feature type="non-terminal residue" evidence="2">
    <location>
        <position position="39"/>
    </location>
</feature>
<feature type="region of interest" description="Disordered" evidence="1">
    <location>
        <begin position="1"/>
        <end position="39"/>
    </location>
</feature>
<protein>
    <submittedName>
        <fullName evidence="2">Uncharacterized protein</fullName>
    </submittedName>
</protein>
<sequence>MDSQVIESSQPIPPLQPPPPQPFPFYPNRSASPSSNPPS</sequence>
<dbReference type="EMBL" id="BGPR01299077">
    <property type="protein sequence ID" value="GBN62045.1"/>
    <property type="molecule type" value="Genomic_DNA"/>
</dbReference>
<name>A0A4Y2QCX3_ARAVE</name>
<reference evidence="2 3" key="1">
    <citation type="journal article" date="2019" name="Sci. Rep.">
        <title>Orb-weaving spider Araneus ventricosus genome elucidates the spidroin gene catalogue.</title>
        <authorList>
            <person name="Kono N."/>
            <person name="Nakamura H."/>
            <person name="Ohtoshi R."/>
            <person name="Moran D.A.P."/>
            <person name="Shinohara A."/>
            <person name="Yoshida Y."/>
            <person name="Fujiwara M."/>
            <person name="Mori M."/>
            <person name="Tomita M."/>
            <person name="Arakawa K."/>
        </authorList>
    </citation>
    <scope>NUCLEOTIDE SEQUENCE [LARGE SCALE GENOMIC DNA]</scope>
</reference>
<feature type="compositionally biased region" description="Pro residues" evidence="1">
    <location>
        <begin position="11"/>
        <end position="25"/>
    </location>
</feature>
<organism evidence="2 3">
    <name type="scientific">Araneus ventricosus</name>
    <name type="common">Orbweaver spider</name>
    <name type="synonym">Epeira ventricosa</name>
    <dbReference type="NCBI Taxonomy" id="182803"/>
    <lineage>
        <taxon>Eukaryota</taxon>
        <taxon>Metazoa</taxon>
        <taxon>Ecdysozoa</taxon>
        <taxon>Arthropoda</taxon>
        <taxon>Chelicerata</taxon>
        <taxon>Arachnida</taxon>
        <taxon>Araneae</taxon>
        <taxon>Araneomorphae</taxon>
        <taxon>Entelegynae</taxon>
        <taxon>Araneoidea</taxon>
        <taxon>Araneidae</taxon>
        <taxon>Araneus</taxon>
    </lineage>
</organism>
<dbReference type="Proteomes" id="UP000499080">
    <property type="component" value="Unassembled WGS sequence"/>
</dbReference>
<dbReference type="AlphaFoldDB" id="A0A4Y2QCX3"/>
<evidence type="ECO:0000313" key="2">
    <source>
        <dbReference type="EMBL" id="GBN62045.1"/>
    </source>
</evidence>
<keyword evidence="3" id="KW-1185">Reference proteome</keyword>
<gene>
    <name evidence="2" type="ORF">AVEN_37902_1</name>
</gene>
<evidence type="ECO:0000313" key="3">
    <source>
        <dbReference type="Proteomes" id="UP000499080"/>
    </source>
</evidence>
<feature type="compositionally biased region" description="Low complexity" evidence="1">
    <location>
        <begin position="26"/>
        <end position="39"/>
    </location>
</feature>
<accession>A0A4Y2QCX3</accession>
<evidence type="ECO:0000256" key="1">
    <source>
        <dbReference type="SAM" id="MobiDB-lite"/>
    </source>
</evidence>